<keyword evidence="2" id="KW-0808">Transferase</keyword>
<dbReference type="InterPro" id="IPR011013">
    <property type="entry name" value="Gal_mutarotase_sf_dom"/>
</dbReference>
<evidence type="ECO:0000259" key="5">
    <source>
        <dbReference type="Pfam" id="PF06165"/>
    </source>
</evidence>
<feature type="compositionally biased region" description="Low complexity" evidence="3">
    <location>
        <begin position="7"/>
        <end position="18"/>
    </location>
</feature>
<sequence length="2870" mass="319460">MTVSRNAPAPSASSGSQPHRQNNENRADPSRVEPESVPMLQHTTQSNSPREPEAKQIDYNDSIRSTYFSIDELRACGAGLAKDGASSLPGFFSFEFRARHRENEREILRVYRATAADVEAGASITPAAEWLLDNHHVVEEAIQEVRRDFPRRFYRQLPTLSVAGNVIPRSMALAWLYVAHTHSTVTRESVTAMVEGFQEHETLKIGELWALPSILRFVLIENLRRISIRVERSRGMRRKANEVADQLIRVNDPEGCRALLIESEALAADNTFIAQLLYRMRDGSQTSGAVIAWIEEQLERRGTDVEEALVAEQNRLSSGNATMSNIIRSLREIDDTDWAVWFESVSKIDATLREGSDYASLDFGSRNTYRDTIEKLARRSGHSEHEVTQIAIEMVEEAKAAAAAEAPLQEPNVGSFLVGKQRLTLERRIGYSPSIFQHLIRSVRKLDWFAIAGPNILLTILAMIAVYAFITPMDIPSGAKLIMLLLFALPASEGAMGLFNTLVTLFLKPSRLVGYEFIDGIPDDARTLVVVPCLISKRDHVDELVRNLEVHYLANPRGEIYFALLSDWGDSKVEEAPTDTDVLEYARREIASLSARYAYDGKTRFYLLHRRRLFNEAEGVWMGWERKRGKLHELNLLLRGDRDTSFLQGANTVPEGVQYVMTLDSDTRLMRDAVTKLVGKLYHPINRPVVNPRTQEVVTGYSLLQPRVTPSLTTGSEASAFQRIFTINRGIDPYVFTVSDVYQDIGGEGSFTGKGLYHVDAFEAALKGRIDENAVLSHDLLEGSYARCALVTDIELVEDFPTRYEVEMSRQHRWARGDWQLLPYIFNPKSGLSMLGRWKMYDNLRRSLIPVAWLAASVMGWYYMEPTPALIWQLVLIFSLFVAPTLSLINGIMPRRNDIVARAHLHTVLSDIRAANAQVALRIVFIAHNAAMMADAIVRSLYRTFVSRKLMLEWRTAAQVQSAGHGSIGDYFRAMWTAPALALVSLALAALSDTGLPFIGLPFALIWAASPAVAWFVSQSAETEDQLVVSEEAIEEMRIIARRTWRYFEAFVTAEQNFLPPDNFQETPQPVLAERTSPTNIGVYLLSVMSARSFGWIGFEETITRLEQTIATIDRMPKYRGHLFNWYRTRGLEPMEPRYVSSVDSGNLAGHLIAVSSMCRDWAEAPSAHVQGNLDGIGDVAAILKETLGELPDDRKTVRPLRRLIEERIAGFQNALAAVKREREFASIRVINLAVLARDMHKLTVNLDHEVRTVQSGEVAKWAGSLVAACEAHIADGVFELGAIEALRQRLLVLKERARDIAFSMDFSFLFRPERRLLSIGYRVNANELDEACYDLLASEARLTSLFAIAKGDLPTEHWYKLGRPIVPIGARGALVSWSGSMFEYLMPPLVMQERQGGILNQTNNLVVQEQINHGRRLGTPWGISEAAFNARDHELTYQYTNFGVPTLGLKRGLGQNAVIAPYASILACMYDPKSALANLARLRAVGALGAYGYHDAVDFTPTRVPEGQKCAVVRNYYAHHHGMSVAAIANVVFNGQLREWFHADPVIEAAELLLQEKAPRDIPVLSTKREPEALGKGQADLLRPEVRVVEDPINQDRETVLLSNGHYSVMLTATGAGYARWNGQSVTRWSPDPVEDRTGTFIFLRDTVTGDWWSATAEPRRAPGEKSVTRFGDDKAEFVKTVGDLTSEVECIVATEHDAEGRRVILLNTGTEDRFIEVTSYAEPVLAMDDADSAHPAFSKMFLHTEISRLGDVIRISRNKRSPGDPDMEVAHLVTDNAGSERHTQAETDRRNFLGRGRTLAEAAAFDPGVTLSGTDGFTLDPIMSLRRVVRVPAGKKVSVIFWTIAAPDREGIDRAIDRYRHPETFNHELIHAWTRSQVQMRHVGITSQEAASFQMLGRYLVYPDMHLRADTSTVRTGLASQSSLWPLAISGDFPIFCLRINDDGDLGIAREALRAQEYLRSRGITADLVVVNERASSYAQDLQHTLDSMCENLRLRGLSDGPRQHIFAVRRDLMEPETWSTLISASRAVFHARNGTISDQIARAASLYAKPSEIKEEGAELLLPVLAAADERVPVPLEGGDLDFWNGFGGFAEDGREYAVRLRGGEATPHPWINVISNERFGFHVSAEGAAFSWSRNSRDYQLTPWTNDAVVNRPGEAIFVRDMASGAVLTPYAALSRRKSVLFETRHGLGYSRFLTTQDELEIEATHTVHRTQPAKLVRLTIRNRSSAARKLRVYGYAEWVLGNNRSRTAPFVTSEWDEGLKALVATNPYSIDYPGRCAFFASDGDVGSHTASRREFLGRAGGILAPQAVIAGAALSGSTELDGDVCAALATDFNIEAGMERQVTFFLGDADRSDQVQAIVSELRAGSFDTALDAAKAFWGDFTGVVKVETPDRAFNHMINHWLPYQSLGCRIMARSAFYQASGAFGFRDQLQDTLAFLIHRPELARAQILNAAARQFVEGDVQHWWLPGTDAGVRTMISDDVVWLAHAVAHYCAVTGGEDILEEKVPFITGPALEEGQHDSFYKPEPADEVGDIYEHCARALDLAIQRTGGNGLPLILGGDWNDGMNRVGEGGEGTSVWLGWFLAGTLRAFLPYAHARKDKPRMALWERHLEALKDALEEAGWDGDYYRRGYYDDGTPLGSSENGECRIDSIAQSWSTLSGEGDQERSLRAMDAVMAELVDPEKRIVRLFTPPLETTEQDPGYIKAYPPGVRENGGQYTHAATWVVLAFAAQGRAEEAWRTFRMLNPVSHALSQADAEHYRVEPYVVAADIYGEGALAGRGGWTWYTGSAGWLYRAGVEGILGIRKRGDKLLIRPVLPPDWAGYSAEVRVNGTTHRISVSRDSKSGEPVVSVNNSVTKNAHEGVLL</sequence>
<accession>A0A6G1WPZ7</accession>
<dbReference type="GO" id="GO:0030246">
    <property type="term" value="F:carbohydrate binding"/>
    <property type="evidence" value="ECO:0007669"/>
    <property type="project" value="InterPro"/>
</dbReference>
<dbReference type="GO" id="GO:0016757">
    <property type="term" value="F:glycosyltransferase activity"/>
    <property type="evidence" value="ECO:0007669"/>
    <property type="project" value="UniProtKB-KW"/>
</dbReference>
<dbReference type="InterPro" id="IPR037018">
    <property type="entry name" value="GH65_N"/>
</dbReference>
<evidence type="ECO:0000256" key="1">
    <source>
        <dbReference type="ARBA" id="ARBA00022676"/>
    </source>
</evidence>
<dbReference type="Gene3D" id="2.70.98.40">
    <property type="entry name" value="Glycoside hydrolase, family 65, N-terminal domain"/>
    <property type="match status" value="2"/>
</dbReference>
<dbReference type="InterPro" id="IPR033432">
    <property type="entry name" value="GH94_catalytic"/>
</dbReference>
<dbReference type="FunFam" id="2.70.98.40:FF:000007">
    <property type="entry name" value="Cyclic beta-1,2-glucan synthase"/>
    <property type="match status" value="1"/>
</dbReference>
<dbReference type="Gene3D" id="2.60.420.10">
    <property type="entry name" value="Maltose phosphorylase, domain 3"/>
    <property type="match status" value="1"/>
</dbReference>
<feature type="transmembrane region" description="Helical" evidence="4">
    <location>
        <begin position="847"/>
        <end position="864"/>
    </location>
</feature>
<dbReference type="InterPro" id="IPR008928">
    <property type="entry name" value="6-hairpin_glycosidase_sf"/>
</dbReference>
<dbReference type="PANTHER" id="PTHR37469:SF2">
    <property type="entry name" value="CELLOBIONIC ACID PHOSPHORYLASE"/>
    <property type="match status" value="1"/>
</dbReference>
<protein>
    <submittedName>
        <fullName evidence="8">Protein ndvB</fullName>
    </submittedName>
</protein>
<feature type="region of interest" description="Disordered" evidence="3">
    <location>
        <begin position="1"/>
        <end position="54"/>
    </location>
</feature>
<gene>
    <name evidence="8" type="ORF">GHJ91_21715</name>
</gene>
<dbReference type="SMART" id="SM01068">
    <property type="entry name" value="CBM_X"/>
    <property type="match status" value="2"/>
</dbReference>
<dbReference type="InterPro" id="IPR052047">
    <property type="entry name" value="GH94_Enzymes"/>
</dbReference>
<dbReference type="Pfam" id="PF17167">
    <property type="entry name" value="Glyco_hydro_94"/>
    <property type="match status" value="1"/>
</dbReference>
<feature type="compositionally biased region" description="Basic and acidic residues" evidence="3">
    <location>
        <begin position="21"/>
        <end position="34"/>
    </location>
</feature>
<name>A0A6G1WPZ7_9HYPH</name>
<dbReference type="GO" id="GO:0005975">
    <property type="term" value="P:carbohydrate metabolic process"/>
    <property type="evidence" value="ECO:0007669"/>
    <property type="project" value="InterPro"/>
</dbReference>
<dbReference type="EMBL" id="WISB01000123">
    <property type="protein sequence ID" value="MQW71695.1"/>
    <property type="molecule type" value="Genomic_DNA"/>
</dbReference>
<feature type="domain" description="Glycosyl hydrolase 94 supersandwich" evidence="5">
    <location>
        <begin position="1587"/>
        <end position="1864"/>
    </location>
</feature>
<dbReference type="Pfam" id="PF10091">
    <property type="entry name" value="Glycoamylase"/>
    <property type="match status" value="1"/>
</dbReference>
<keyword evidence="4" id="KW-0472">Membrane</keyword>
<evidence type="ECO:0000256" key="3">
    <source>
        <dbReference type="SAM" id="MobiDB-lite"/>
    </source>
</evidence>
<dbReference type="Pfam" id="PF06165">
    <property type="entry name" value="GH94_b-supersand"/>
    <property type="match status" value="2"/>
</dbReference>
<feature type="transmembrane region" description="Helical" evidence="4">
    <location>
        <begin position="870"/>
        <end position="889"/>
    </location>
</feature>
<dbReference type="FunFam" id="1.50.10.140:FF:000003">
    <property type="entry name" value="Cyclic beta-1,2-glucan synthase"/>
    <property type="match status" value="1"/>
</dbReference>
<keyword evidence="1" id="KW-0328">Glycosyltransferase</keyword>
<dbReference type="SUPFAM" id="SSF48208">
    <property type="entry name" value="Six-hairpin glycosidases"/>
    <property type="match status" value="1"/>
</dbReference>
<feature type="transmembrane region" description="Helical" evidence="4">
    <location>
        <begin position="482"/>
        <end position="507"/>
    </location>
</feature>
<dbReference type="InterPro" id="IPR019282">
    <property type="entry name" value="Glycoamylase-like_cons_dom"/>
</dbReference>
<keyword evidence="4" id="KW-1133">Transmembrane helix</keyword>
<dbReference type="InterPro" id="IPR037824">
    <property type="entry name" value="GH94N_2_NdvB"/>
</dbReference>
<feature type="domain" description="Glycoamylase-like" evidence="6">
    <location>
        <begin position="1337"/>
        <end position="1544"/>
    </location>
</feature>
<keyword evidence="4" id="KW-0812">Transmembrane</keyword>
<feature type="transmembrane region" description="Helical" evidence="4">
    <location>
        <begin position="448"/>
        <end position="470"/>
    </location>
</feature>
<organism evidence="8">
    <name type="scientific">Sinorhizobium medicae</name>
    <dbReference type="NCBI Taxonomy" id="110321"/>
    <lineage>
        <taxon>Bacteria</taxon>
        <taxon>Pseudomonadati</taxon>
        <taxon>Pseudomonadota</taxon>
        <taxon>Alphaproteobacteria</taxon>
        <taxon>Hyphomicrobiales</taxon>
        <taxon>Rhizobiaceae</taxon>
        <taxon>Sinorhizobium/Ensifer group</taxon>
        <taxon>Sinorhizobium</taxon>
    </lineage>
</organism>
<evidence type="ECO:0000259" key="6">
    <source>
        <dbReference type="Pfam" id="PF10091"/>
    </source>
</evidence>
<dbReference type="InterPro" id="IPR012341">
    <property type="entry name" value="6hp_glycosidase-like_sf"/>
</dbReference>
<dbReference type="SUPFAM" id="SSF74650">
    <property type="entry name" value="Galactose mutarotase-like"/>
    <property type="match status" value="2"/>
</dbReference>
<dbReference type="PANTHER" id="PTHR37469">
    <property type="entry name" value="CELLOBIONIC ACID PHOSPHORYLASE-RELATED"/>
    <property type="match status" value="1"/>
</dbReference>
<dbReference type="CDD" id="cd11756">
    <property type="entry name" value="GH94N_ChvB_NdvB_1_like"/>
    <property type="match status" value="1"/>
</dbReference>
<evidence type="ECO:0000256" key="4">
    <source>
        <dbReference type="SAM" id="Phobius"/>
    </source>
</evidence>
<dbReference type="InterPro" id="IPR037820">
    <property type="entry name" value="GH94N_NdvB"/>
</dbReference>
<feature type="domain" description="Glycosyl hydrolase 94 catalytic" evidence="7">
    <location>
        <begin position="2382"/>
        <end position="2807"/>
    </location>
</feature>
<evidence type="ECO:0000256" key="2">
    <source>
        <dbReference type="ARBA" id="ARBA00022679"/>
    </source>
</evidence>
<dbReference type="Gene3D" id="1.50.10.140">
    <property type="match status" value="2"/>
</dbReference>
<feature type="domain" description="Glycosyl hydrolase 94 supersandwich" evidence="5">
    <location>
        <begin position="2098"/>
        <end position="2368"/>
    </location>
</feature>
<proteinExistence type="predicted"/>
<reference evidence="8" key="1">
    <citation type="journal article" date="2013" name="Genome Biol.">
        <title>Comparative genomics of the core and accessory genomes of 48 Sinorhizobium strains comprising five genospecies.</title>
        <authorList>
            <person name="Sugawara M."/>
            <person name="Epstein B."/>
            <person name="Badgley B.D."/>
            <person name="Unno T."/>
            <person name="Xu L."/>
            <person name="Reese J."/>
            <person name="Gyaneshwar P."/>
            <person name="Denny R."/>
            <person name="Mudge J."/>
            <person name="Bharti A.K."/>
            <person name="Farmer A.D."/>
            <person name="May G.D."/>
            <person name="Woodward J.E."/>
            <person name="Medigue C."/>
            <person name="Vallenet D."/>
            <person name="Lajus A."/>
            <person name="Rouy Z."/>
            <person name="Martinez-Vaz B."/>
            <person name="Tiffin P."/>
            <person name="Young N.D."/>
            <person name="Sadowsky M.J."/>
        </authorList>
    </citation>
    <scope>NUCLEOTIDE SEQUENCE</scope>
    <source>
        <strain evidence="8">M1</strain>
    </source>
</reference>
<comment type="caution">
    <text evidence="8">The sequence shown here is derived from an EMBL/GenBank/DDBJ whole genome shotgun (WGS) entry which is preliminary data.</text>
</comment>
<dbReference type="Gene3D" id="1.50.10.10">
    <property type="match status" value="1"/>
</dbReference>
<dbReference type="InterPro" id="IPR010383">
    <property type="entry name" value="Glyco_hydrolase_94_b-supersand"/>
</dbReference>
<evidence type="ECO:0000313" key="8">
    <source>
        <dbReference type="EMBL" id="MQW71695.1"/>
    </source>
</evidence>
<dbReference type="CDD" id="cd11753">
    <property type="entry name" value="GH94N_ChvB_NdvB_2_like"/>
    <property type="match status" value="1"/>
</dbReference>
<evidence type="ECO:0000259" key="7">
    <source>
        <dbReference type="Pfam" id="PF17167"/>
    </source>
</evidence>